<comment type="caution">
    <text evidence="1">The sequence shown here is derived from an EMBL/GenBank/DDBJ whole genome shotgun (WGS) entry which is preliminary data.</text>
</comment>
<gene>
    <name evidence="1" type="ORF">L1987_09035</name>
</gene>
<name>A0ACB9JM95_9ASTR</name>
<accession>A0ACB9JM95</accession>
<reference evidence="2" key="1">
    <citation type="journal article" date="2022" name="Mol. Ecol. Resour.">
        <title>The genomes of chicory, endive, great burdock and yacon provide insights into Asteraceae palaeo-polyploidization history and plant inulin production.</title>
        <authorList>
            <person name="Fan W."/>
            <person name="Wang S."/>
            <person name="Wang H."/>
            <person name="Wang A."/>
            <person name="Jiang F."/>
            <person name="Liu H."/>
            <person name="Zhao H."/>
            <person name="Xu D."/>
            <person name="Zhang Y."/>
        </authorList>
    </citation>
    <scope>NUCLEOTIDE SEQUENCE [LARGE SCALE GENOMIC DNA]</scope>
    <source>
        <strain evidence="2">cv. Yunnan</strain>
    </source>
</reference>
<dbReference type="Proteomes" id="UP001056120">
    <property type="component" value="Linkage Group LG03"/>
</dbReference>
<proteinExistence type="predicted"/>
<evidence type="ECO:0000313" key="1">
    <source>
        <dbReference type="EMBL" id="KAI3821467.1"/>
    </source>
</evidence>
<reference evidence="1 2" key="2">
    <citation type="journal article" date="2022" name="Mol. Ecol. Resour.">
        <title>The genomes of chicory, endive, great burdock and yacon provide insights into Asteraceae paleo-polyploidization history and plant inulin production.</title>
        <authorList>
            <person name="Fan W."/>
            <person name="Wang S."/>
            <person name="Wang H."/>
            <person name="Wang A."/>
            <person name="Jiang F."/>
            <person name="Liu H."/>
            <person name="Zhao H."/>
            <person name="Xu D."/>
            <person name="Zhang Y."/>
        </authorList>
    </citation>
    <scope>NUCLEOTIDE SEQUENCE [LARGE SCALE GENOMIC DNA]</scope>
    <source>
        <strain evidence="2">cv. Yunnan</strain>
        <tissue evidence="1">Leaves</tissue>
    </source>
</reference>
<evidence type="ECO:0000313" key="2">
    <source>
        <dbReference type="Proteomes" id="UP001056120"/>
    </source>
</evidence>
<dbReference type="EMBL" id="CM042020">
    <property type="protein sequence ID" value="KAI3821467.1"/>
    <property type="molecule type" value="Genomic_DNA"/>
</dbReference>
<organism evidence="1 2">
    <name type="scientific">Smallanthus sonchifolius</name>
    <dbReference type="NCBI Taxonomy" id="185202"/>
    <lineage>
        <taxon>Eukaryota</taxon>
        <taxon>Viridiplantae</taxon>
        <taxon>Streptophyta</taxon>
        <taxon>Embryophyta</taxon>
        <taxon>Tracheophyta</taxon>
        <taxon>Spermatophyta</taxon>
        <taxon>Magnoliopsida</taxon>
        <taxon>eudicotyledons</taxon>
        <taxon>Gunneridae</taxon>
        <taxon>Pentapetalae</taxon>
        <taxon>asterids</taxon>
        <taxon>campanulids</taxon>
        <taxon>Asterales</taxon>
        <taxon>Asteraceae</taxon>
        <taxon>Asteroideae</taxon>
        <taxon>Heliantheae alliance</taxon>
        <taxon>Millerieae</taxon>
        <taxon>Smallanthus</taxon>
    </lineage>
</organism>
<protein>
    <submittedName>
        <fullName evidence="1">Uncharacterized protein</fullName>
    </submittedName>
</protein>
<keyword evidence="2" id="KW-1185">Reference proteome</keyword>
<sequence>MATIKFSRTPSPIFTSGHRRRRTTLIRVSLYALLLHQIQDLKLPTNRDLIFVSGKIVLTGAKGFTLTKQSLRRSKPIWQAIAANRNASAACFSRGHNLLGPSFFYDNGWEYG</sequence>